<evidence type="ECO:0000256" key="2">
    <source>
        <dbReference type="ARBA" id="ARBA00005982"/>
    </source>
</evidence>
<feature type="transmembrane region" description="Helical" evidence="6">
    <location>
        <begin position="59"/>
        <end position="79"/>
    </location>
</feature>
<dbReference type="GO" id="GO:0022857">
    <property type="term" value="F:transmembrane transporter activity"/>
    <property type="evidence" value="ECO:0007669"/>
    <property type="project" value="InterPro"/>
</dbReference>
<dbReference type="GO" id="GO:0006857">
    <property type="term" value="P:oligopeptide transport"/>
    <property type="evidence" value="ECO:0007669"/>
    <property type="project" value="InterPro"/>
</dbReference>
<proteinExistence type="inferred from homology"/>
<evidence type="ECO:0000256" key="3">
    <source>
        <dbReference type="ARBA" id="ARBA00022692"/>
    </source>
</evidence>
<evidence type="ECO:0000256" key="1">
    <source>
        <dbReference type="ARBA" id="ARBA00004141"/>
    </source>
</evidence>
<dbReference type="InterPro" id="IPR018456">
    <property type="entry name" value="PTR2_symporter_CS"/>
</dbReference>
<dbReference type="InterPro" id="IPR036259">
    <property type="entry name" value="MFS_trans_sf"/>
</dbReference>
<keyword evidence="4 6" id="KW-1133">Transmembrane helix</keyword>
<dbReference type="Proteomes" id="UP000236291">
    <property type="component" value="Unassembled WGS sequence"/>
</dbReference>
<feature type="transmembrane region" description="Helical" evidence="6">
    <location>
        <begin position="321"/>
        <end position="342"/>
    </location>
</feature>
<evidence type="ECO:0000313" key="7">
    <source>
        <dbReference type="EMBL" id="PNX93439.1"/>
    </source>
</evidence>
<feature type="transmembrane region" description="Helical" evidence="6">
    <location>
        <begin position="401"/>
        <end position="419"/>
    </location>
</feature>
<evidence type="ECO:0000256" key="4">
    <source>
        <dbReference type="ARBA" id="ARBA00022989"/>
    </source>
</evidence>
<accession>A0A2K3MRV2</accession>
<gene>
    <name evidence="7" type="ORF">L195_g016593</name>
</gene>
<dbReference type="Pfam" id="PF00854">
    <property type="entry name" value="PTR2"/>
    <property type="match status" value="1"/>
</dbReference>
<feature type="transmembrane region" description="Helical" evidence="6">
    <location>
        <begin position="180"/>
        <end position="199"/>
    </location>
</feature>
<reference evidence="7 8" key="2">
    <citation type="journal article" date="2017" name="Front. Plant Sci.">
        <title>Gene Classification and Mining of Molecular Markers Useful in Red Clover (Trifolium pratense) Breeding.</title>
        <authorList>
            <person name="Istvanek J."/>
            <person name="Dluhosova J."/>
            <person name="Dluhos P."/>
            <person name="Patkova L."/>
            <person name="Nedelnik J."/>
            <person name="Repkova J."/>
        </authorList>
    </citation>
    <scope>NUCLEOTIDE SEQUENCE [LARGE SCALE GENOMIC DNA]</scope>
    <source>
        <strain evidence="8">cv. Tatra</strain>
        <tissue evidence="7">Young leaves</tissue>
    </source>
</reference>
<dbReference type="STRING" id="57577.A0A2K3MRV2"/>
<protein>
    <submittedName>
        <fullName evidence="7">Putative peptide/nitrate transporter</fullName>
    </submittedName>
</protein>
<feature type="transmembrane region" description="Helical" evidence="6">
    <location>
        <begin position="527"/>
        <end position="550"/>
    </location>
</feature>
<dbReference type="ExpressionAtlas" id="A0A2K3MRV2">
    <property type="expression patterns" value="baseline"/>
</dbReference>
<comment type="subcellular location">
    <subcellularLocation>
        <location evidence="1">Membrane</location>
        <topology evidence="1">Multi-pass membrane protein</topology>
    </subcellularLocation>
</comment>
<reference evidence="7 8" key="1">
    <citation type="journal article" date="2014" name="Am. J. Bot.">
        <title>Genome assembly and annotation for red clover (Trifolium pratense; Fabaceae).</title>
        <authorList>
            <person name="Istvanek J."/>
            <person name="Jaros M."/>
            <person name="Krenek A."/>
            <person name="Repkova J."/>
        </authorList>
    </citation>
    <scope>NUCLEOTIDE SEQUENCE [LARGE SCALE GENOMIC DNA]</scope>
    <source>
        <strain evidence="8">cv. Tatra</strain>
        <tissue evidence="7">Young leaves</tissue>
    </source>
</reference>
<dbReference type="CDD" id="cd17416">
    <property type="entry name" value="MFS_NPF1_2"/>
    <property type="match status" value="1"/>
</dbReference>
<evidence type="ECO:0000313" key="8">
    <source>
        <dbReference type="Proteomes" id="UP000236291"/>
    </source>
</evidence>
<dbReference type="SUPFAM" id="SSF103473">
    <property type="entry name" value="MFS general substrate transporter"/>
    <property type="match status" value="1"/>
</dbReference>
<keyword evidence="5 6" id="KW-0472">Membrane</keyword>
<name>A0A2K3MRV2_TRIPR</name>
<evidence type="ECO:0000256" key="6">
    <source>
        <dbReference type="SAM" id="Phobius"/>
    </source>
</evidence>
<sequence>MEMSMEQIKATEHVTRKKGGLRTMPFIIANETIEKVANVGLHVNMTLYLLNEYHLDPSTAAIVIFLWNALSNFIPLFGAFLSDSFLGRFHVIAWGTVIDLLGLVVLWLTAILRNARPPDCHGELCAGPSGGQFLFLFSSLALMAVGAGGIRPCSFAFAADQINNPENPQNHRIMKSFFNWYYVSVGLSVMISVVFIVYIQVKAGWIVGFGIPVGLMLLSSVMFFLGSFMYVKMKPNKSLLTGFAQVISATWKNRHLDLPPKNSDMWYFHSGSNLVQPTDKARFLNKACVIKNREKDLDTCGMAIDPWCLCTVRKVEELKAVIKVLPIWSAGIILSMSISQHIFPVVQAGTMDRVVLNLEIPATSFVAFGILTLTIWVAIYDRVLVPFLSKYAKGGLTIKQRMGIGLVLSCLATAVAALVERKRRNEAIREGFMNNPKGVVNMSAMWLVPQYCITGLAEAFNYIGQIEFYYSQFPKSMASIAIALFSLGMGVGNLLGSLIVKVVEDGTRGRGKISWLSSNLNQGHYDYYYALLTLLSFVNVFYFFLCSWAYGGTEDIMTWDEEVLVRNVTPDADESVSELVEHFFVVNHPDHYLTHQ</sequence>
<feature type="non-terminal residue" evidence="7">
    <location>
        <position position="596"/>
    </location>
</feature>
<dbReference type="InterPro" id="IPR000109">
    <property type="entry name" value="POT_fam"/>
</dbReference>
<feature type="transmembrane region" description="Helical" evidence="6">
    <location>
        <begin position="132"/>
        <end position="159"/>
    </location>
</feature>
<organism evidence="7 8">
    <name type="scientific">Trifolium pratense</name>
    <name type="common">Red clover</name>
    <dbReference type="NCBI Taxonomy" id="57577"/>
    <lineage>
        <taxon>Eukaryota</taxon>
        <taxon>Viridiplantae</taxon>
        <taxon>Streptophyta</taxon>
        <taxon>Embryophyta</taxon>
        <taxon>Tracheophyta</taxon>
        <taxon>Spermatophyta</taxon>
        <taxon>Magnoliopsida</taxon>
        <taxon>eudicotyledons</taxon>
        <taxon>Gunneridae</taxon>
        <taxon>Pentapetalae</taxon>
        <taxon>rosids</taxon>
        <taxon>fabids</taxon>
        <taxon>Fabales</taxon>
        <taxon>Fabaceae</taxon>
        <taxon>Papilionoideae</taxon>
        <taxon>50 kb inversion clade</taxon>
        <taxon>NPAAA clade</taxon>
        <taxon>Hologalegina</taxon>
        <taxon>IRL clade</taxon>
        <taxon>Trifolieae</taxon>
        <taxon>Trifolium</taxon>
    </lineage>
</organism>
<comment type="similarity">
    <text evidence="2">Belongs to the major facilitator superfamily. Proton-dependent oligopeptide transporter (POT/PTR) (TC 2.A.17) family.</text>
</comment>
<dbReference type="EMBL" id="ASHM01011507">
    <property type="protein sequence ID" value="PNX93439.1"/>
    <property type="molecule type" value="Genomic_DNA"/>
</dbReference>
<evidence type="ECO:0000256" key="5">
    <source>
        <dbReference type="ARBA" id="ARBA00023136"/>
    </source>
</evidence>
<dbReference type="PANTHER" id="PTHR11654">
    <property type="entry name" value="OLIGOPEPTIDE TRANSPORTER-RELATED"/>
    <property type="match status" value="1"/>
</dbReference>
<comment type="caution">
    <text evidence="7">The sequence shown here is derived from an EMBL/GenBank/DDBJ whole genome shotgun (WGS) entry which is preliminary data.</text>
</comment>
<feature type="transmembrane region" description="Helical" evidence="6">
    <location>
        <begin position="205"/>
        <end position="231"/>
    </location>
</feature>
<feature type="transmembrane region" description="Helical" evidence="6">
    <location>
        <begin position="362"/>
        <end position="380"/>
    </location>
</feature>
<dbReference type="Gene3D" id="1.20.1250.20">
    <property type="entry name" value="MFS general substrate transporter like domains"/>
    <property type="match status" value="1"/>
</dbReference>
<feature type="transmembrane region" description="Helical" evidence="6">
    <location>
        <begin position="439"/>
        <end position="464"/>
    </location>
</feature>
<dbReference type="PROSITE" id="PS01022">
    <property type="entry name" value="PTR2_1"/>
    <property type="match status" value="1"/>
</dbReference>
<feature type="transmembrane region" description="Helical" evidence="6">
    <location>
        <begin position="476"/>
        <end position="500"/>
    </location>
</feature>
<feature type="transmembrane region" description="Helical" evidence="6">
    <location>
        <begin position="91"/>
        <end position="112"/>
    </location>
</feature>
<dbReference type="GO" id="GO:0016020">
    <property type="term" value="C:membrane"/>
    <property type="evidence" value="ECO:0007669"/>
    <property type="project" value="UniProtKB-SubCell"/>
</dbReference>
<keyword evidence="3 6" id="KW-0812">Transmembrane</keyword>
<dbReference type="AlphaFoldDB" id="A0A2K3MRV2"/>